<evidence type="ECO:0000256" key="9">
    <source>
        <dbReference type="ARBA" id="ARBA00022777"/>
    </source>
</evidence>
<comment type="similarity">
    <text evidence="2">Belongs to the protein kinase superfamily. TKL Ser/Thr protein kinase family. TGFB receptor subfamily.</text>
</comment>
<evidence type="ECO:0000256" key="2">
    <source>
        <dbReference type="ARBA" id="ARBA00009605"/>
    </source>
</evidence>
<sequence>MTHKNWTFILKFNSQSDEEIIDNSNNYLATSNALTDNNHENLPEFFNKFGKIGVNYDLDVNDTEPALKNKPFIYCQKYEQNSCASKNPEDCTITVKCYASINTHLLACMAVSLYTINENGTFHEIPSIKSCWSQGASELRECRSEDECVVDTSQKLRKKITKKGIKQIRPISNGMNSREPLIGGEVTLSDGTRLKLTEMEITEKIAEGRFGQVYKAKIGDRFLAVKQFVDNGEDSWTNEMDIHSMKSISKNDCIAEFLGGFYFEKKYMLLIKFYSKCSLFDYLKENTVTLLQSLRMISSMLCGLAFLHEEIPNGLDPKPTIVGTRRYMSPEVLEGATEFTSFAFQQIDVYAAALVIWEVLSRTCINEENKEENIENRLTENCENIRLTSTPPPFMLPYEAEIGTNPSLSQIREHVALRKCRPRVRPALMDNEISTCIVRTMSEMWDHEPVLF</sequence>
<keyword evidence="15" id="KW-1185">Reference proteome</keyword>
<dbReference type="PANTHER" id="PTHR23255:SF72">
    <property type="entry name" value="RECEPTOR PROTEIN SERINE_THREONINE KINASE"/>
    <property type="match status" value="1"/>
</dbReference>
<dbReference type="GO" id="GO:0071363">
    <property type="term" value="P:cellular response to growth factor stimulus"/>
    <property type="evidence" value="ECO:0007669"/>
    <property type="project" value="TreeGrafter"/>
</dbReference>
<evidence type="ECO:0000256" key="11">
    <source>
        <dbReference type="ARBA" id="ARBA00022989"/>
    </source>
</evidence>
<dbReference type="InterPro" id="IPR001245">
    <property type="entry name" value="Ser-Thr/Tyr_kinase_cat_dom"/>
</dbReference>
<dbReference type="Pfam" id="PF07714">
    <property type="entry name" value="PK_Tyr_Ser-Thr"/>
    <property type="match status" value="1"/>
</dbReference>
<evidence type="ECO:0000313" key="15">
    <source>
        <dbReference type="Proteomes" id="UP000887561"/>
    </source>
</evidence>
<keyword evidence="4" id="KW-0723">Serine/threonine-protein kinase</keyword>
<comment type="subcellular location">
    <subcellularLocation>
        <location evidence="1">Membrane</location>
        <topology evidence="1">Single-pass type I membrane protein</topology>
    </subcellularLocation>
</comment>
<keyword evidence="12" id="KW-0472">Membrane</keyword>
<dbReference type="GO" id="GO:0048185">
    <property type="term" value="F:activin binding"/>
    <property type="evidence" value="ECO:0007669"/>
    <property type="project" value="TreeGrafter"/>
</dbReference>
<keyword evidence="13" id="KW-0675">Receptor</keyword>
<evidence type="ECO:0000256" key="13">
    <source>
        <dbReference type="ARBA" id="ARBA00023170"/>
    </source>
</evidence>
<dbReference type="GO" id="GO:0017002">
    <property type="term" value="F:activin receptor activity"/>
    <property type="evidence" value="ECO:0007669"/>
    <property type="project" value="TreeGrafter"/>
</dbReference>
<keyword evidence="10" id="KW-0067">ATP-binding</keyword>
<dbReference type="PROSITE" id="PS50011">
    <property type="entry name" value="PROTEIN_KINASE_DOM"/>
    <property type="match status" value="1"/>
</dbReference>
<dbReference type="Proteomes" id="UP000887561">
    <property type="component" value="Unplaced"/>
</dbReference>
<organism evidence="15 16">
    <name type="scientific">Meloidogyne javanica</name>
    <name type="common">Root-knot nematode worm</name>
    <dbReference type="NCBI Taxonomy" id="6303"/>
    <lineage>
        <taxon>Eukaryota</taxon>
        <taxon>Metazoa</taxon>
        <taxon>Ecdysozoa</taxon>
        <taxon>Nematoda</taxon>
        <taxon>Chromadorea</taxon>
        <taxon>Rhabditida</taxon>
        <taxon>Tylenchina</taxon>
        <taxon>Tylenchomorpha</taxon>
        <taxon>Tylenchoidea</taxon>
        <taxon>Meloidogynidae</taxon>
        <taxon>Meloidogyninae</taxon>
        <taxon>Meloidogyne</taxon>
        <taxon>Meloidogyne incognita group</taxon>
    </lineage>
</organism>
<name>A0A915LFT5_MELJA</name>
<evidence type="ECO:0000259" key="14">
    <source>
        <dbReference type="PROSITE" id="PS50011"/>
    </source>
</evidence>
<evidence type="ECO:0000256" key="7">
    <source>
        <dbReference type="ARBA" id="ARBA00022729"/>
    </source>
</evidence>
<dbReference type="PANTHER" id="PTHR23255">
    <property type="entry name" value="TRANSFORMING GROWTH FACTOR-BETA RECEPTOR TYPE I AND II"/>
    <property type="match status" value="1"/>
</dbReference>
<keyword evidence="11" id="KW-1133">Transmembrane helix</keyword>
<accession>A0A915LFT5</accession>
<reference evidence="16" key="1">
    <citation type="submission" date="2022-11" db="UniProtKB">
        <authorList>
            <consortium name="WormBaseParasite"/>
        </authorList>
    </citation>
    <scope>IDENTIFICATION</scope>
</reference>
<dbReference type="SUPFAM" id="SSF56112">
    <property type="entry name" value="Protein kinase-like (PK-like)"/>
    <property type="match status" value="1"/>
</dbReference>
<dbReference type="WBParaSite" id="scaffold11527_cov212.g15665">
    <property type="protein sequence ID" value="scaffold11527_cov212.g15665"/>
    <property type="gene ID" value="scaffold11527_cov212.g15665"/>
</dbReference>
<dbReference type="InterPro" id="IPR000333">
    <property type="entry name" value="TGFB_receptor"/>
</dbReference>
<keyword evidence="8" id="KW-0547">Nucleotide-binding</keyword>
<feature type="domain" description="Protein kinase" evidence="14">
    <location>
        <begin position="199"/>
        <end position="452"/>
    </location>
</feature>
<evidence type="ECO:0000256" key="4">
    <source>
        <dbReference type="ARBA" id="ARBA00022527"/>
    </source>
</evidence>
<evidence type="ECO:0000256" key="1">
    <source>
        <dbReference type="ARBA" id="ARBA00004479"/>
    </source>
</evidence>
<proteinExistence type="inferred from homology"/>
<keyword evidence="9" id="KW-0418">Kinase</keyword>
<dbReference type="EC" id="2.7.11.30" evidence="3"/>
<protein>
    <recommendedName>
        <fullName evidence="3">receptor protein serine/threonine kinase</fullName>
        <ecNumber evidence="3">2.7.11.30</ecNumber>
    </recommendedName>
</protein>
<evidence type="ECO:0000256" key="6">
    <source>
        <dbReference type="ARBA" id="ARBA00022692"/>
    </source>
</evidence>
<evidence type="ECO:0000313" key="16">
    <source>
        <dbReference type="WBParaSite" id="scaffold11527_cov212.g15665"/>
    </source>
</evidence>
<keyword evidence="7" id="KW-0732">Signal</keyword>
<dbReference type="Gene3D" id="1.10.510.10">
    <property type="entry name" value="Transferase(Phosphotransferase) domain 1"/>
    <property type="match status" value="2"/>
</dbReference>
<keyword evidence="6" id="KW-0812">Transmembrane</keyword>
<dbReference type="GO" id="GO:0048179">
    <property type="term" value="C:activin receptor complex"/>
    <property type="evidence" value="ECO:0007669"/>
    <property type="project" value="TreeGrafter"/>
</dbReference>
<evidence type="ECO:0000256" key="3">
    <source>
        <dbReference type="ARBA" id="ARBA00012401"/>
    </source>
</evidence>
<evidence type="ECO:0000256" key="12">
    <source>
        <dbReference type="ARBA" id="ARBA00023136"/>
    </source>
</evidence>
<evidence type="ECO:0000256" key="10">
    <source>
        <dbReference type="ARBA" id="ARBA00022840"/>
    </source>
</evidence>
<keyword evidence="5" id="KW-0808">Transferase</keyword>
<dbReference type="InterPro" id="IPR000719">
    <property type="entry name" value="Prot_kinase_dom"/>
</dbReference>
<dbReference type="AlphaFoldDB" id="A0A915LFT5"/>
<evidence type="ECO:0000256" key="5">
    <source>
        <dbReference type="ARBA" id="ARBA00022679"/>
    </source>
</evidence>
<dbReference type="GO" id="GO:0005524">
    <property type="term" value="F:ATP binding"/>
    <property type="evidence" value="ECO:0007669"/>
    <property type="project" value="UniProtKB-KW"/>
</dbReference>
<evidence type="ECO:0000256" key="8">
    <source>
        <dbReference type="ARBA" id="ARBA00022741"/>
    </source>
</evidence>
<dbReference type="InterPro" id="IPR011009">
    <property type="entry name" value="Kinase-like_dom_sf"/>
</dbReference>